<reference evidence="1" key="1">
    <citation type="submission" date="2022-11" db="EMBL/GenBank/DDBJ databases">
        <authorList>
            <person name="Petersen C."/>
        </authorList>
    </citation>
    <scope>NUCLEOTIDE SEQUENCE</scope>
    <source>
        <strain evidence="1">IBT 23319</strain>
    </source>
</reference>
<evidence type="ECO:0000313" key="2">
    <source>
        <dbReference type="Proteomes" id="UP001147733"/>
    </source>
</evidence>
<reference evidence="1" key="2">
    <citation type="journal article" date="2023" name="IMA Fungus">
        <title>Comparative genomic study of the Penicillium genus elucidates a diverse pangenome and 15 lateral gene transfer events.</title>
        <authorList>
            <person name="Petersen C."/>
            <person name="Sorensen T."/>
            <person name="Nielsen M.R."/>
            <person name="Sondergaard T.E."/>
            <person name="Sorensen J.L."/>
            <person name="Fitzpatrick D.A."/>
            <person name="Frisvad J.C."/>
            <person name="Nielsen K.L."/>
        </authorList>
    </citation>
    <scope>NUCLEOTIDE SEQUENCE</scope>
    <source>
        <strain evidence="1">IBT 23319</strain>
    </source>
</reference>
<gene>
    <name evidence="1" type="ORF">N7469_010986</name>
</gene>
<keyword evidence="2" id="KW-1185">Reference proteome</keyword>
<comment type="caution">
    <text evidence="1">The sequence shown here is derived from an EMBL/GenBank/DDBJ whole genome shotgun (WGS) entry which is preliminary data.</text>
</comment>
<dbReference type="RefSeq" id="XP_056497022.1">
    <property type="nucleotide sequence ID" value="XM_056649891.1"/>
</dbReference>
<dbReference type="EMBL" id="JAPQKT010000009">
    <property type="protein sequence ID" value="KAJ5222099.1"/>
    <property type="molecule type" value="Genomic_DNA"/>
</dbReference>
<name>A0A9W9NNZ3_PENCI</name>
<organism evidence="1 2">
    <name type="scientific">Penicillium citrinum</name>
    <dbReference type="NCBI Taxonomy" id="5077"/>
    <lineage>
        <taxon>Eukaryota</taxon>
        <taxon>Fungi</taxon>
        <taxon>Dikarya</taxon>
        <taxon>Ascomycota</taxon>
        <taxon>Pezizomycotina</taxon>
        <taxon>Eurotiomycetes</taxon>
        <taxon>Eurotiomycetidae</taxon>
        <taxon>Eurotiales</taxon>
        <taxon>Aspergillaceae</taxon>
        <taxon>Penicillium</taxon>
    </lineage>
</organism>
<dbReference type="AlphaFoldDB" id="A0A9W9NNZ3"/>
<sequence length="295" mass="33120">MCCHRWFPVTPKGCTASNSHVVMRKETIFCNEAIDRSLQQCEVDHNEQSAQKEVGTLRHGGSAMFLACVGETVKVIDSFNRIIKEMPIQALNTHCPCCAGEMTMANALLVITRDPDSVSVTDSNCVSSYAVLPNGRELRVPNTAEPLAEYLRKPLEESMTKPRLTEKLLMFPLAEESEDHSKDWDSDKTQIPLPLIPRELKIIKTASNPFGLLHKVEEHHKSAITQKPNIWQLSPNGIVPEMLTPLYYMANTAKAMDPDKCDCENKMVMHGRGIRDDLVLDVEPRNKRKIKGNLA</sequence>
<proteinExistence type="predicted"/>
<protein>
    <submittedName>
        <fullName evidence="1">Uncharacterized protein</fullName>
    </submittedName>
</protein>
<accession>A0A9W9NNZ3</accession>
<dbReference type="OrthoDB" id="4311753at2759"/>
<evidence type="ECO:0000313" key="1">
    <source>
        <dbReference type="EMBL" id="KAJ5222099.1"/>
    </source>
</evidence>
<dbReference type="GeneID" id="81389058"/>
<dbReference type="Proteomes" id="UP001147733">
    <property type="component" value="Unassembled WGS sequence"/>
</dbReference>